<dbReference type="Proteomes" id="UP000646827">
    <property type="component" value="Unassembled WGS sequence"/>
</dbReference>
<dbReference type="AlphaFoldDB" id="A0A8H7R659"/>
<comment type="caution">
    <text evidence="1">The sequence shown here is derived from an EMBL/GenBank/DDBJ whole genome shotgun (WGS) entry which is preliminary data.</text>
</comment>
<keyword evidence="2" id="KW-1185">Reference proteome</keyword>
<name>A0A8H7R659_9FUNG</name>
<sequence>MDSQPIVLDRKRRYYIKNREEIERRARVRRRCERSIEMAGKIRYMDIKKEVSKLTYEIFHDLLSDDGYYQYPNFTPVAFLLNEATLEIKSGYEYDDIVSNGGDGLQDVFGIDIREQDRLDFEQELPAGSETRKQAIKAIGKLVTKGNK</sequence>
<evidence type="ECO:0000313" key="1">
    <source>
        <dbReference type="EMBL" id="KAG2205157.1"/>
    </source>
</evidence>
<protein>
    <submittedName>
        <fullName evidence="1">Uncharacterized protein</fullName>
    </submittedName>
</protein>
<organism evidence="1 2">
    <name type="scientific">Circinella minor</name>
    <dbReference type="NCBI Taxonomy" id="1195481"/>
    <lineage>
        <taxon>Eukaryota</taxon>
        <taxon>Fungi</taxon>
        <taxon>Fungi incertae sedis</taxon>
        <taxon>Mucoromycota</taxon>
        <taxon>Mucoromycotina</taxon>
        <taxon>Mucoromycetes</taxon>
        <taxon>Mucorales</taxon>
        <taxon>Lichtheimiaceae</taxon>
        <taxon>Circinella</taxon>
    </lineage>
</organism>
<proteinExistence type="predicted"/>
<gene>
    <name evidence="1" type="ORF">INT45_002774</name>
</gene>
<dbReference type="EMBL" id="JAEPRB010001358">
    <property type="protein sequence ID" value="KAG2205157.1"/>
    <property type="molecule type" value="Genomic_DNA"/>
</dbReference>
<accession>A0A8H7R659</accession>
<reference evidence="1 2" key="1">
    <citation type="submission" date="2020-12" db="EMBL/GenBank/DDBJ databases">
        <title>Metabolic potential, ecology and presence of endohyphal bacteria is reflected in genomic diversity of Mucoromycotina.</title>
        <authorList>
            <person name="Muszewska A."/>
            <person name="Okrasinska A."/>
            <person name="Steczkiewicz K."/>
            <person name="Drgas O."/>
            <person name="Orlowska M."/>
            <person name="Perlinska-Lenart U."/>
            <person name="Aleksandrzak-Piekarczyk T."/>
            <person name="Szatraj K."/>
            <person name="Zielenkiewicz U."/>
            <person name="Pilsyk S."/>
            <person name="Malc E."/>
            <person name="Mieczkowski P."/>
            <person name="Kruszewska J.S."/>
            <person name="Biernat P."/>
            <person name="Pawlowska J."/>
        </authorList>
    </citation>
    <scope>NUCLEOTIDE SEQUENCE [LARGE SCALE GENOMIC DNA]</scope>
    <source>
        <strain evidence="1 2">CBS 142.35</strain>
    </source>
</reference>
<evidence type="ECO:0000313" key="2">
    <source>
        <dbReference type="Proteomes" id="UP000646827"/>
    </source>
</evidence>